<organism evidence="2 3">
    <name type="scientific">Photobacterium aphoticum</name>
    <dbReference type="NCBI Taxonomy" id="754436"/>
    <lineage>
        <taxon>Bacteria</taxon>
        <taxon>Pseudomonadati</taxon>
        <taxon>Pseudomonadota</taxon>
        <taxon>Gammaproteobacteria</taxon>
        <taxon>Vibrionales</taxon>
        <taxon>Vibrionaceae</taxon>
        <taxon>Photobacterium</taxon>
    </lineage>
</organism>
<evidence type="ECO:0008006" key="4">
    <source>
        <dbReference type="Google" id="ProtNLM"/>
    </source>
</evidence>
<keyword evidence="3" id="KW-1185">Reference proteome</keyword>
<dbReference type="AlphaFoldDB" id="A0A0J1GTG6"/>
<comment type="caution">
    <text evidence="2">The sequence shown here is derived from an EMBL/GenBank/DDBJ whole genome shotgun (WGS) entry which is preliminary data.</text>
</comment>
<keyword evidence="1" id="KW-0732">Signal</keyword>
<evidence type="ECO:0000313" key="2">
    <source>
        <dbReference type="EMBL" id="KLV03018.1"/>
    </source>
</evidence>
<feature type="chain" id="PRO_5005251918" description="Lipoprotein" evidence="1">
    <location>
        <begin position="20"/>
        <end position="271"/>
    </location>
</feature>
<evidence type="ECO:0000256" key="1">
    <source>
        <dbReference type="SAM" id="SignalP"/>
    </source>
</evidence>
<dbReference type="PROSITE" id="PS51257">
    <property type="entry name" value="PROKAR_LIPOPROTEIN"/>
    <property type="match status" value="1"/>
</dbReference>
<feature type="signal peptide" evidence="1">
    <location>
        <begin position="1"/>
        <end position="19"/>
    </location>
</feature>
<gene>
    <name evidence="2" type="ORF">ABT58_00325</name>
</gene>
<evidence type="ECO:0000313" key="3">
    <source>
        <dbReference type="Proteomes" id="UP000036426"/>
    </source>
</evidence>
<dbReference type="EMBL" id="LDOV01000001">
    <property type="protein sequence ID" value="KLV03018.1"/>
    <property type="molecule type" value="Genomic_DNA"/>
</dbReference>
<sequence>MKQGLTLASVASIALLLSACGGGGGGGDSADGNTGGGNTGGVGATCAGSSTMTCAYGTDEITVNVHLTVSPDYKLQPRALFASAAGALYPHRDERLIIRADGKEYEADILHATQDMTVFPDVPYGAPVYDIEWYRGGDLIASKAIEHLATPVFIASAGQHDGSDTVVVEWVEEINHTFDVDLYSLTCDKVDGTVTYIDALTSANINPAHSPFEISLVEDYGVSIDALQQTYTACSMLMYVTSTNALTSPENTPRELLIRSSSPRQHEVDVF</sequence>
<reference evidence="2 3" key="1">
    <citation type="submission" date="2015-05" db="EMBL/GenBank/DDBJ databases">
        <title>Photobacterium galathea sp. nov.</title>
        <authorList>
            <person name="Machado H."/>
            <person name="Gram L."/>
        </authorList>
    </citation>
    <scope>NUCLEOTIDE SEQUENCE [LARGE SCALE GENOMIC DNA]</scope>
    <source>
        <strain evidence="2 3">DSM 25995</strain>
    </source>
</reference>
<dbReference type="Proteomes" id="UP000036426">
    <property type="component" value="Unassembled WGS sequence"/>
</dbReference>
<accession>A0A0J1GTG6</accession>
<name>A0A0J1GTG6_9GAMM</name>
<proteinExistence type="predicted"/>
<protein>
    <recommendedName>
        <fullName evidence="4">Lipoprotein</fullName>
    </recommendedName>
</protein>
<dbReference type="PATRIC" id="fig|754436.4.peg.69"/>